<evidence type="ECO:0000313" key="2">
    <source>
        <dbReference type="Proteomes" id="UP000245119"/>
    </source>
</evidence>
<protein>
    <submittedName>
        <fullName evidence="1">Uncharacterized protein</fullName>
    </submittedName>
</protein>
<reference evidence="1 2" key="1">
    <citation type="submission" date="2018-04" db="EMBL/GenBank/DDBJ databases">
        <title>The genome of golden apple snail Pomacea canaliculata provides insight into stress tolerance and invasive adaptation.</title>
        <authorList>
            <person name="Liu C."/>
            <person name="Liu B."/>
            <person name="Ren Y."/>
            <person name="Zhang Y."/>
            <person name="Wang H."/>
            <person name="Li S."/>
            <person name="Jiang F."/>
            <person name="Yin L."/>
            <person name="Zhang G."/>
            <person name="Qian W."/>
            <person name="Fan W."/>
        </authorList>
    </citation>
    <scope>NUCLEOTIDE SEQUENCE [LARGE SCALE GENOMIC DNA]</scope>
    <source>
        <strain evidence="1">SZHN2017</strain>
        <tissue evidence="1">Muscle</tissue>
    </source>
</reference>
<dbReference type="EMBL" id="PZQS01000012">
    <property type="protein sequence ID" value="PVD20725.1"/>
    <property type="molecule type" value="Genomic_DNA"/>
</dbReference>
<comment type="caution">
    <text evidence="1">The sequence shown here is derived from an EMBL/GenBank/DDBJ whole genome shotgun (WGS) entry which is preliminary data.</text>
</comment>
<gene>
    <name evidence="1" type="ORF">C0Q70_18885</name>
</gene>
<sequence>MPHSLPPSEQGTSPTAMLCLFALYHTAHLEGLQPLMPQVIVTSHRRRMYSARRTRTEVVSGSTRVPSGVVAFALSHWSLLTSGDEAAAGPFIGP</sequence>
<name>A0A2T7NHU2_POMCA</name>
<organism evidence="1 2">
    <name type="scientific">Pomacea canaliculata</name>
    <name type="common">Golden apple snail</name>
    <dbReference type="NCBI Taxonomy" id="400727"/>
    <lineage>
        <taxon>Eukaryota</taxon>
        <taxon>Metazoa</taxon>
        <taxon>Spiralia</taxon>
        <taxon>Lophotrochozoa</taxon>
        <taxon>Mollusca</taxon>
        <taxon>Gastropoda</taxon>
        <taxon>Caenogastropoda</taxon>
        <taxon>Architaenioglossa</taxon>
        <taxon>Ampullarioidea</taxon>
        <taxon>Ampullariidae</taxon>
        <taxon>Pomacea</taxon>
    </lineage>
</organism>
<proteinExistence type="predicted"/>
<evidence type="ECO:0000313" key="1">
    <source>
        <dbReference type="EMBL" id="PVD20725.1"/>
    </source>
</evidence>
<keyword evidence="2" id="KW-1185">Reference proteome</keyword>
<dbReference type="Proteomes" id="UP000245119">
    <property type="component" value="Linkage Group LG12"/>
</dbReference>
<accession>A0A2T7NHU2</accession>
<dbReference type="AlphaFoldDB" id="A0A2T7NHU2"/>